<comment type="caution">
    <text evidence="1">The sequence shown here is derived from an EMBL/GenBank/DDBJ whole genome shotgun (WGS) entry which is preliminary data.</text>
</comment>
<sequence length="42" mass="4688">MESCRARERGERRGMPGDWWGRLKGPRSTTIVACDIRIVAGG</sequence>
<name>A0AAE8NM82_BURCE</name>
<proteinExistence type="predicted"/>
<accession>A0AAE8NM82</accession>
<organism evidence="1 2">
    <name type="scientific">Burkholderia cepacia</name>
    <name type="common">Pseudomonas cepacia</name>
    <dbReference type="NCBI Taxonomy" id="292"/>
    <lineage>
        <taxon>Bacteria</taxon>
        <taxon>Pseudomonadati</taxon>
        <taxon>Pseudomonadota</taxon>
        <taxon>Betaproteobacteria</taxon>
        <taxon>Burkholderiales</taxon>
        <taxon>Burkholderiaceae</taxon>
        <taxon>Burkholderia</taxon>
        <taxon>Burkholderia cepacia complex</taxon>
    </lineage>
</organism>
<dbReference type="EMBL" id="UARD01000059">
    <property type="protein sequence ID" value="SQA61436.1"/>
    <property type="molecule type" value="Genomic_DNA"/>
</dbReference>
<dbReference type="Proteomes" id="UP000250416">
    <property type="component" value="Unassembled WGS sequence"/>
</dbReference>
<reference evidence="1 2" key="1">
    <citation type="submission" date="2018-06" db="EMBL/GenBank/DDBJ databases">
        <authorList>
            <consortium name="Pathogen Informatics"/>
            <person name="Doyle S."/>
        </authorList>
    </citation>
    <scope>NUCLEOTIDE SEQUENCE [LARGE SCALE GENOMIC DNA]</scope>
    <source>
        <strain evidence="1 2">NCTC10661</strain>
    </source>
</reference>
<evidence type="ECO:0000313" key="1">
    <source>
        <dbReference type="EMBL" id="SQA61436.1"/>
    </source>
</evidence>
<protein>
    <submittedName>
        <fullName evidence="1">Uncharacterized protein</fullName>
    </submittedName>
</protein>
<dbReference type="AlphaFoldDB" id="A0AAE8NM82"/>
<evidence type="ECO:0000313" key="2">
    <source>
        <dbReference type="Proteomes" id="UP000250416"/>
    </source>
</evidence>
<gene>
    <name evidence="1" type="ORF">NCTC10661_07175</name>
</gene>